<dbReference type="AlphaFoldDB" id="A0A8J9WEG2"/>
<dbReference type="GO" id="GO:0006044">
    <property type="term" value="P:N-acetylglucosamine metabolic process"/>
    <property type="evidence" value="ECO:0007669"/>
    <property type="project" value="TreeGrafter"/>
</dbReference>
<dbReference type="Pfam" id="PF00685">
    <property type="entry name" value="Sulfotransfer_1"/>
    <property type="match status" value="1"/>
</dbReference>
<gene>
    <name evidence="3" type="primary">CHST1</name>
    <name evidence="3" type="ORF">BLAG_LOCUS2426</name>
</gene>
<accession>A0A8J9WEG2</accession>
<evidence type="ECO:0000256" key="1">
    <source>
        <dbReference type="SAM" id="MobiDB-lite"/>
    </source>
</evidence>
<dbReference type="OrthoDB" id="6138663at2759"/>
<dbReference type="PANTHER" id="PTHR10704">
    <property type="entry name" value="CARBOHYDRATE SULFOTRANSFERASE"/>
    <property type="match status" value="1"/>
</dbReference>
<dbReference type="InterPro" id="IPR000863">
    <property type="entry name" value="Sulfotransferase_dom"/>
</dbReference>
<dbReference type="InterPro" id="IPR051135">
    <property type="entry name" value="Gal/GlcNAc/GalNAc_ST"/>
</dbReference>
<reference evidence="3" key="1">
    <citation type="submission" date="2022-01" db="EMBL/GenBank/DDBJ databases">
        <authorList>
            <person name="Braso-Vives M."/>
        </authorList>
    </citation>
    <scope>NUCLEOTIDE SEQUENCE</scope>
</reference>
<dbReference type="GO" id="GO:0006790">
    <property type="term" value="P:sulfur compound metabolic process"/>
    <property type="evidence" value="ECO:0007669"/>
    <property type="project" value="TreeGrafter"/>
</dbReference>
<dbReference type="PANTHER" id="PTHR10704:SF71">
    <property type="entry name" value="CARBOHYDRATE SULFOTRANSFERASE 1-LIKE"/>
    <property type="match status" value="1"/>
</dbReference>
<proteinExistence type="predicted"/>
<dbReference type="GO" id="GO:0001517">
    <property type="term" value="F:N-acetylglucosamine 6-O-sulfotransferase activity"/>
    <property type="evidence" value="ECO:0007669"/>
    <property type="project" value="TreeGrafter"/>
</dbReference>
<feature type="region of interest" description="Disordered" evidence="1">
    <location>
        <begin position="75"/>
        <end position="268"/>
    </location>
</feature>
<evidence type="ECO:0000259" key="2">
    <source>
        <dbReference type="Pfam" id="PF00685"/>
    </source>
</evidence>
<evidence type="ECO:0000313" key="4">
    <source>
        <dbReference type="Proteomes" id="UP000838412"/>
    </source>
</evidence>
<dbReference type="Proteomes" id="UP000838412">
    <property type="component" value="Chromosome 1"/>
</dbReference>
<feature type="domain" description="Sulfotransferase" evidence="2">
    <location>
        <begin position="275"/>
        <end position="560"/>
    </location>
</feature>
<keyword evidence="4" id="KW-1185">Reference proteome</keyword>
<dbReference type="EMBL" id="OV696686">
    <property type="protein sequence ID" value="CAH1233775.1"/>
    <property type="molecule type" value="Genomic_DNA"/>
</dbReference>
<protein>
    <submittedName>
        <fullName evidence="3">CHST1 protein</fullName>
    </submittedName>
</protein>
<evidence type="ECO:0000313" key="3">
    <source>
        <dbReference type="EMBL" id="CAH1233775.1"/>
    </source>
</evidence>
<dbReference type="Gene3D" id="3.40.50.300">
    <property type="entry name" value="P-loop containing nucleotide triphosphate hydrolases"/>
    <property type="match status" value="1"/>
</dbReference>
<dbReference type="SUPFAM" id="SSF52540">
    <property type="entry name" value="P-loop containing nucleoside triphosphate hydrolases"/>
    <property type="match status" value="1"/>
</dbReference>
<feature type="compositionally biased region" description="Polar residues" evidence="1">
    <location>
        <begin position="187"/>
        <end position="212"/>
    </location>
</feature>
<sequence>MMHVHRLASSLLCVFTGASFLLTSVLILTTSRPCGDTRPRPDVQYFREIVTELKSEVVRLKDTLDERHLAPPIVAAPDVRKRRTLSQAGKQNQVPPANQKQPHRIIVQQLAESAANRRSAKPNPPIKRNPPANRNPRQQKRPINPKQTGQVRRSPANIPGQGKPISRKPNSNLRGPNNVEAKRKPPNNIQQNARKQQNNGKTVPSGLQNGTTRAVGRKPTSPIQSKSRTQVANQRSPAPNQPNGRKQVTNGKPAGLNQLNASSQRTTEKLSDPVHVIIFTNRRSGSSFLGELFNQNPDVFYLFEPLKALEQRVSYQNLQMQAVPTLGDMMTCNFTGLGYYLNFTSRERHHRTSSRALSSPPLCPTSIRWSPSAKLQGCRKLSPDMVSDVCRSNRHVAVKTIRLVDIKSLASLVRNPRLNVKVVHLIRDPRGIYNSRVNEKRREKGAPDTVAEQMNFLCKREAYNLQVGRSPLPWLTGRYKLFRYEDIAQRPLQQVQLLYDFVGLPLPQHVTQWIKDNTQEDRDSSLYTTSRNSSATAHAWRHAVPWRYAQKVESTCAKMLDLAGYKRAPSENHLHDISYGLMGDIPTPNVQSNGQGSKAESNLNLPTKVQLFDENIDSL</sequence>
<feature type="compositionally biased region" description="Polar residues" evidence="1">
    <location>
        <begin position="85"/>
        <end position="100"/>
    </location>
</feature>
<name>A0A8J9WEG2_BRALA</name>
<organism evidence="3 4">
    <name type="scientific">Branchiostoma lanceolatum</name>
    <name type="common">Common lancelet</name>
    <name type="synonym">Amphioxus lanceolatum</name>
    <dbReference type="NCBI Taxonomy" id="7740"/>
    <lineage>
        <taxon>Eukaryota</taxon>
        <taxon>Metazoa</taxon>
        <taxon>Chordata</taxon>
        <taxon>Cephalochordata</taxon>
        <taxon>Leptocardii</taxon>
        <taxon>Amphioxiformes</taxon>
        <taxon>Branchiostomatidae</taxon>
        <taxon>Branchiostoma</taxon>
    </lineage>
</organism>
<feature type="compositionally biased region" description="Polar residues" evidence="1">
    <location>
        <begin position="221"/>
        <end position="250"/>
    </location>
</feature>
<dbReference type="InterPro" id="IPR027417">
    <property type="entry name" value="P-loop_NTPase"/>
</dbReference>